<dbReference type="EMBL" id="BTPD01000011">
    <property type="protein sequence ID" value="GMQ30712.1"/>
    <property type="molecule type" value="Genomic_DNA"/>
</dbReference>
<gene>
    <name evidence="1" type="ORF">Aconfl_33550</name>
</gene>
<organism evidence="1 2">
    <name type="scientific">Algoriphagus confluentis</name>
    <dbReference type="NCBI Taxonomy" id="1697556"/>
    <lineage>
        <taxon>Bacteria</taxon>
        <taxon>Pseudomonadati</taxon>
        <taxon>Bacteroidota</taxon>
        <taxon>Cytophagia</taxon>
        <taxon>Cytophagales</taxon>
        <taxon>Cyclobacteriaceae</taxon>
        <taxon>Algoriphagus</taxon>
    </lineage>
</organism>
<proteinExistence type="predicted"/>
<accession>A0ABQ6PVE3</accession>
<evidence type="ECO:0000313" key="2">
    <source>
        <dbReference type="Proteomes" id="UP001338309"/>
    </source>
</evidence>
<keyword evidence="2" id="KW-1185">Reference proteome</keyword>
<protein>
    <recommendedName>
        <fullName evidence="3">DUF4221 domain-containing protein</fullName>
    </recommendedName>
</protein>
<evidence type="ECO:0000313" key="1">
    <source>
        <dbReference type="EMBL" id="GMQ30712.1"/>
    </source>
</evidence>
<reference evidence="1 2" key="1">
    <citation type="submission" date="2023-08" db="EMBL/GenBank/DDBJ databases">
        <title>Draft genome sequence of Algoriphagus confluentis.</title>
        <authorList>
            <person name="Takatani N."/>
            <person name="Hosokawa M."/>
            <person name="Sawabe T."/>
        </authorList>
    </citation>
    <scope>NUCLEOTIDE SEQUENCE [LARGE SCALE GENOMIC DNA]</scope>
    <source>
        <strain evidence="1 2">NBRC 111222</strain>
    </source>
</reference>
<evidence type="ECO:0008006" key="3">
    <source>
        <dbReference type="Google" id="ProtNLM"/>
    </source>
</evidence>
<name>A0ABQ6PVE3_9BACT</name>
<comment type="caution">
    <text evidence="1">The sequence shown here is derived from an EMBL/GenBank/DDBJ whole genome shotgun (WGS) entry which is preliminary data.</text>
</comment>
<dbReference type="RefSeq" id="WP_338225422.1">
    <property type="nucleotide sequence ID" value="NZ_BTPD01000011.1"/>
</dbReference>
<sequence>MDVFTQLAPGVIVLDPVELKTNNSMKAKNIILIAFLGLFILTGCSDFKEIQEEGMEPMILTYIDSVEVIEANGFLLRPNETQLINDTLLGVSSIFSKGIWIFNKVNGLEELSFINGTYQDISFYPTKVFWNDYPTLFILDGLSQNILKLELGTLQSEYGLQIQKIILDLPEGTRVLPTSKSFWVDDQYFYLELSPENTPKTSKEFYTKSGDFIGVFNNDGSFEKRMISYPQSLTEFEGFLEPSQVYSSGFKNKNTSIFSFPSEKILMTISQLPDSPETFYVPIPKSKYFDYNLPLLEKEFSINTETKNPQLHFFGDIKTDGDNYYLQSYMKDNQNLENWSLKSHIVKYNSKSESWSESIDPKEFIHFGELAGVKNDTLYILDAGMVNKEQKYLKKAVLRKFNSN</sequence>
<dbReference type="Proteomes" id="UP001338309">
    <property type="component" value="Unassembled WGS sequence"/>
</dbReference>